<keyword evidence="6" id="KW-1015">Disulfide bond</keyword>
<feature type="active site" evidence="8">
    <location>
        <position position="401"/>
    </location>
</feature>
<feature type="signal peptide" evidence="10">
    <location>
        <begin position="1"/>
        <end position="17"/>
    </location>
</feature>
<feature type="binding site" evidence="8">
    <location>
        <position position="404"/>
    </location>
    <ligand>
        <name>Zn(2+)</name>
        <dbReference type="ChEBI" id="CHEBI:29105"/>
        <note>catalytic</note>
    </ligand>
</feature>
<evidence type="ECO:0000313" key="12">
    <source>
        <dbReference type="Proteomes" id="UP001165740"/>
    </source>
</evidence>
<feature type="domain" description="Peptidase M12B" evidence="11">
    <location>
        <begin position="233"/>
        <end position="458"/>
    </location>
</feature>
<evidence type="ECO:0000313" key="13">
    <source>
        <dbReference type="RefSeq" id="XP_055863539.1"/>
    </source>
</evidence>
<dbReference type="PROSITE" id="PS50215">
    <property type="entry name" value="ADAM_MEPRO"/>
    <property type="match status" value="1"/>
</dbReference>
<evidence type="ECO:0000256" key="5">
    <source>
        <dbReference type="ARBA" id="ARBA00023049"/>
    </source>
</evidence>
<dbReference type="Proteomes" id="UP001165740">
    <property type="component" value="Chromosome 13"/>
</dbReference>
<keyword evidence="1" id="KW-0645">Protease</keyword>
<dbReference type="GO" id="GO:0004222">
    <property type="term" value="F:metalloendopeptidase activity"/>
    <property type="evidence" value="ECO:0007669"/>
    <property type="project" value="InterPro"/>
</dbReference>
<dbReference type="AlphaFoldDB" id="A0A9W2YLJ0"/>
<dbReference type="InterPro" id="IPR041645">
    <property type="entry name" value="ADAMTS_CR_2"/>
</dbReference>
<feature type="binding site" evidence="8">
    <location>
        <position position="410"/>
    </location>
    <ligand>
        <name>Zn(2+)</name>
        <dbReference type="ChEBI" id="CHEBI:29105"/>
        <note>catalytic</note>
    </ligand>
</feature>
<keyword evidence="7" id="KW-0325">Glycoprotein</keyword>
<dbReference type="Pfam" id="PF01421">
    <property type="entry name" value="Reprolysin"/>
    <property type="match status" value="1"/>
</dbReference>
<organism evidence="12 13">
    <name type="scientific">Biomphalaria glabrata</name>
    <name type="common">Bloodfluke planorb</name>
    <name type="synonym">Freshwater snail</name>
    <dbReference type="NCBI Taxonomy" id="6526"/>
    <lineage>
        <taxon>Eukaryota</taxon>
        <taxon>Metazoa</taxon>
        <taxon>Spiralia</taxon>
        <taxon>Lophotrochozoa</taxon>
        <taxon>Mollusca</taxon>
        <taxon>Gastropoda</taxon>
        <taxon>Heterobranchia</taxon>
        <taxon>Euthyneura</taxon>
        <taxon>Panpulmonata</taxon>
        <taxon>Hygrophila</taxon>
        <taxon>Lymnaeoidea</taxon>
        <taxon>Planorbidae</taxon>
        <taxon>Biomphalaria</taxon>
    </lineage>
</organism>
<name>A0A9W2YLJ0_BIOGL</name>
<feature type="binding site" evidence="8">
    <location>
        <position position="400"/>
    </location>
    <ligand>
        <name>Zn(2+)</name>
        <dbReference type="ChEBI" id="CHEBI:29105"/>
        <note>catalytic</note>
    </ligand>
</feature>
<feature type="chain" id="PRO_5040748409" evidence="10">
    <location>
        <begin position="18"/>
        <end position="894"/>
    </location>
</feature>
<evidence type="ECO:0000256" key="3">
    <source>
        <dbReference type="ARBA" id="ARBA00022801"/>
    </source>
</evidence>
<evidence type="ECO:0000256" key="2">
    <source>
        <dbReference type="ARBA" id="ARBA00022723"/>
    </source>
</evidence>
<reference evidence="13" key="1">
    <citation type="submission" date="2025-08" db="UniProtKB">
        <authorList>
            <consortium name="RefSeq"/>
        </authorList>
    </citation>
    <scope>IDENTIFICATION</scope>
</reference>
<comment type="caution">
    <text evidence="8">Lacks conserved residue(s) required for the propagation of feature annotation.</text>
</comment>
<keyword evidence="5" id="KW-0482">Metalloprotease</keyword>
<evidence type="ECO:0000256" key="9">
    <source>
        <dbReference type="SAM" id="MobiDB-lite"/>
    </source>
</evidence>
<dbReference type="InterPro" id="IPR001590">
    <property type="entry name" value="Peptidase_M12B"/>
</dbReference>
<feature type="region of interest" description="Disordered" evidence="9">
    <location>
        <begin position="193"/>
        <end position="227"/>
    </location>
</feature>
<dbReference type="GO" id="GO:0006509">
    <property type="term" value="P:membrane protein ectodomain proteolysis"/>
    <property type="evidence" value="ECO:0007669"/>
    <property type="project" value="TreeGrafter"/>
</dbReference>
<dbReference type="GeneID" id="106058580"/>
<keyword evidence="12" id="KW-1185">Reference proteome</keyword>
<proteinExistence type="predicted"/>
<gene>
    <name evidence="13" type="primary">LOC106058580</name>
</gene>
<evidence type="ECO:0000256" key="1">
    <source>
        <dbReference type="ARBA" id="ARBA00022670"/>
    </source>
</evidence>
<dbReference type="InterPro" id="IPR024079">
    <property type="entry name" value="MetalloPept_cat_dom_sf"/>
</dbReference>
<keyword evidence="2 8" id="KW-0479">Metal-binding</keyword>
<evidence type="ECO:0000259" key="11">
    <source>
        <dbReference type="PROSITE" id="PS50215"/>
    </source>
</evidence>
<protein>
    <submittedName>
        <fullName evidence="13">Uncharacterized protein LOC106058580</fullName>
    </submittedName>
</protein>
<accession>A0A9W2YLJ0</accession>
<keyword evidence="4 8" id="KW-0862">Zinc</keyword>
<evidence type="ECO:0000256" key="4">
    <source>
        <dbReference type="ARBA" id="ARBA00022833"/>
    </source>
</evidence>
<keyword evidence="10" id="KW-0732">Signal</keyword>
<dbReference type="Pfam" id="PF17771">
    <property type="entry name" value="ADAMTS_CR_2"/>
    <property type="match status" value="1"/>
</dbReference>
<dbReference type="Gene3D" id="3.40.1620.60">
    <property type="match status" value="1"/>
</dbReference>
<dbReference type="SUPFAM" id="SSF55486">
    <property type="entry name" value="Metalloproteases ('zincins'), catalytic domain"/>
    <property type="match status" value="1"/>
</dbReference>
<dbReference type="Gene3D" id="3.40.390.10">
    <property type="entry name" value="Collagenase (Catalytic Domain)"/>
    <property type="match status" value="1"/>
</dbReference>
<evidence type="ECO:0000256" key="8">
    <source>
        <dbReference type="PROSITE-ProRule" id="PRU00276"/>
    </source>
</evidence>
<dbReference type="RefSeq" id="XP_055863539.1">
    <property type="nucleotide sequence ID" value="XM_056007564.1"/>
</dbReference>
<dbReference type="PANTHER" id="PTHR11905:SF159">
    <property type="entry name" value="ADAM METALLOPROTEASE"/>
    <property type="match status" value="1"/>
</dbReference>
<dbReference type="PANTHER" id="PTHR11905">
    <property type="entry name" value="ADAM A DISINTEGRIN AND METALLOPROTEASE DOMAIN"/>
    <property type="match status" value="1"/>
</dbReference>
<feature type="region of interest" description="Disordered" evidence="9">
    <location>
        <begin position="136"/>
        <end position="163"/>
    </location>
</feature>
<dbReference type="GO" id="GO:0046872">
    <property type="term" value="F:metal ion binding"/>
    <property type="evidence" value="ECO:0007669"/>
    <property type="project" value="UniProtKB-KW"/>
</dbReference>
<keyword evidence="3" id="KW-0378">Hydrolase</keyword>
<dbReference type="OrthoDB" id="10035764at2759"/>
<sequence length="894" mass="99418">MSIIVVFFSFFISQITSTDVMLQLESSDAPGDQMPDQVNLTFNTETKSQTKLNLRRSQYFNLDIPVYTVDTDSEGIMQRHRVETGHRKDIGFYQDIKNKAVFEIQKSPDTLARKKFKFNMKGEFLMNTSKYVFDSQKKTPKKPWRKPTFETFSDSRKTNPSRSATFDPSVYTLELVTTPKFDSFDARVPPPEARKFVKLNSRNRRDKKLNSSGQNSRRPASQSRPRREAVQDYYIDVVALADYKLYSRFLTQANNNMTTAMQDILEHLAFTFNAADMLYQGIQHPEYTIHILLSKVFVFQTLEASGFIGANASYGYVDSEKALLGLEEFSRGSGHAIVSMYDHVMLFTGYTLFSTKAGGIKEKAKGSTYRGTLCQTDGRSCSVIDDTKGYSTDTIESVAHELAHSLSANHDSEVYPCNLTKGYIMDVDDSDNDRSESGLNPWRFSNCSINSITSFLEEKLNTSRGHTCLVSSIEAFADIPDVSDKLLGQVVKPDQQCQQLYGNESYFCRTIDLANSGEFCRLMSCRDPFIDGCNQASALIGTSCGDGKICINGECLSDPYAPQVDDKCLFGDTPGPDCTSLPQGFCYDYNNYRTCCGSCIRISMPLKGCEYGDKKADCTADQCADSKVDCCGTCNYGTPFTPITSTRRTTPKRSTTIAKSRPIITLPKSNEIACEPGDKDLSPDLCTNMSICQTQPTQCCNYCSINFTSESTTNTTTPPLNTTTLPAKCESGDVDLSPELCHSPSVCETQPLLCCRYCSTKVTVAATRTTGTIPLKTTSNNVCEPGDVDLRPDLCDNLSICDRQLALCCSYCSMFYNSTTTTFTSITSPAECVAGQPDLRPELCTNSSICETNPNVCCNYCFAAFRSGANLSIYNIWIRCFYVTLHIIYIKTVV</sequence>
<evidence type="ECO:0000256" key="7">
    <source>
        <dbReference type="ARBA" id="ARBA00023180"/>
    </source>
</evidence>
<evidence type="ECO:0000256" key="6">
    <source>
        <dbReference type="ARBA" id="ARBA00023157"/>
    </source>
</evidence>
<evidence type="ECO:0000256" key="10">
    <source>
        <dbReference type="SAM" id="SignalP"/>
    </source>
</evidence>